<keyword evidence="5" id="KW-0456">Lyase</keyword>
<evidence type="ECO:0000259" key="4">
    <source>
        <dbReference type="Pfam" id="PF01212"/>
    </source>
</evidence>
<dbReference type="InterPro" id="IPR001597">
    <property type="entry name" value="ArAA_b-elim_lyase/Thr_aldolase"/>
</dbReference>
<accession>A0ABU9U2E7</accession>
<dbReference type="GO" id="GO:0016829">
    <property type="term" value="F:lyase activity"/>
    <property type="evidence" value="ECO:0007669"/>
    <property type="project" value="UniProtKB-KW"/>
</dbReference>
<dbReference type="Pfam" id="PF01212">
    <property type="entry name" value="Beta_elim_lyase"/>
    <property type="match status" value="1"/>
</dbReference>
<dbReference type="EMBL" id="JBBMQU010000013">
    <property type="protein sequence ID" value="MEM5550930.1"/>
    <property type="molecule type" value="Genomic_DNA"/>
</dbReference>
<dbReference type="Gene3D" id="3.40.640.10">
    <property type="entry name" value="Type I PLP-dependent aspartate aminotransferase-like (Major domain)"/>
    <property type="match status" value="1"/>
</dbReference>
<keyword evidence="3" id="KW-0663">Pyridoxal phosphate</keyword>
<dbReference type="SUPFAM" id="SSF53383">
    <property type="entry name" value="PLP-dependent transferases"/>
    <property type="match status" value="1"/>
</dbReference>
<dbReference type="InterPro" id="IPR015421">
    <property type="entry name" value="PyrdxlP-dep_Trfase_major"/>
</dbReference>
<comment type="subunit">
    <text evidence="2">Homotetramer.</text>
</comment>
<sequence length="42" mass="4938">MIDFRSDTVTRPCDAMRNVMFSAPLGDDVYPNLRDPHEYLFM</sequence>
<proteinExistence type="predicted"/>
<organism evidence="5 6">
    <name type="scientific">Pseudoalteromonas neustonica</name>
    <dbReference type="NCBI Taxonomy" id="1840331"/>
    <lineage>
        <taxon>Bacteria</taxon>
        <taxon>Pseudomonadati</taxon>
        <taxon>Pseudomonadota</taxon>
        <taxon>Gammaproteobacteria</taxon>
        <taxon>Alteromonadales</taxon>
        <taxon>Pseudoalteromonadaceae</taxon>
        <taxon>Pseudoalteromonas</taxon>
    </lineage>
</organism>
<keyword evidence="6" id="KW-1185">Reference proteome</keyword>
<gene>
    <name evidence="5" type="ORF">WNY63_09340</name>
</gene>
<evidence type="ECO:0000256" key="2">
    <source>
        <dbReference type="ARBA" id="ARBA00011881"/>
    </source>
</evidence>
<comment type="cofactor">
    <cofactor evidence="1">
        <name>pyridoxal 5'-phosphate</name>
        <dbReference type="ChEBI" id="CHEBI:597326"/>
    </cofactor>
</comment>
<evidence type="ECO:0000256" key="1">
    <source>
        <dbReference type="ARBA" id="ARBA00001933"/>
    </source>
</evidence>
<reference evidence="5 6" key="1">
    <citation type="submission" date="2024-03" db="EMBL/GenBank/DDBJ databases">
        <title>Community enrichment and isolation of bacterial strains for fucoidan degradation.</title>
        <authorList>
            <person name="Sichert A."/>
        </authorList>
    </citation>
    <scope>NUCLEOTIDE SEQUENCE [LARGE SCALE GENOMIC DNA]</scope>
    <source>
        <strain evidence="5 6">AS81</strain>
    </source>
</reference>
<feature type="domain" description="Aromatic amino acid beta-eliminating lyase/threonine aldolase" evidence="4">
    <location>
        <begin position="3"/>
        <end position="31"/>
    </location>
</feature>
<comment type="caution">
    <text evidence="5">The sequence shown here is derived from an EMBL/GenBank/DDBJ whole genome shotgun (WGS) entry which is preliminary data.</text>
</comment>
<dbReference type="InterPro" id="IPR015424">
    <property type="entry name" value="PyrdxlP-dep_Trfase"/>
</dbReference>
<evidence type="ECO:0000313" key="6">
    <source>
        <dbReference type="Proteomes" id="UP001388366"/>
    </source>
</evidence>
<evidence type="ECO:0000313" key="5">
    <source>
        <dbReference type="EMBL" id="MEM5550930.1"/>
    </source>
</evidence>
<dbReference type="Proteomes" id="UP001388366">
    <property type="component" value="Unassembled WGS sequence"/>
</dbReference>
<name>A0ABU9U2E7_9GAMM</name>
<evidence type="ECO:0000256" key="3">
    <source>
        <dbReference type="ARBA" id="ARBA00022898"/>
    </source>
</evidence>
<protein>
    <submittedName>
        <fullName evidence="5">Beta-eliminating lyase-related protein</fullName>
    </submittedName>
</protein>